<name>A0A9X2WXI5_9GAMM</name>
<keyword evidence="1" id="KW-0732">Signal</keyword>
<reference evidence="2" key="1">
    <citation type="journal article" date="2023" name="Int. J. Syst. Evol. Microbiol.">
        <title>&lt;i&gt;Shewanella septentrionalis&lt;/i&gt; sp. nov. and &lt;i&gt;Shewanella holmiensis&lt;/i&gt; sp. nov., isolated from Baltic Sea water and sediments.</title>
        <authorList>
            <person name="Martin-Rodriguez A.J."/>
            <person name="Thorell K."/>
            <person name="Joffre E."/>
            <person name="Jensie-Markopoulos S."/>
            <person name="Moore E.R.B."/>
            <person name="Sjoling A."/>
        </authorList>
    </citation>
    <scope>NUCLEOTIDE SEQUENCE</scope>
    <source>
        <strain evidence="2">SP1W3</strain>
    </source>
</reference>
<dbReference type="InterPro" id="IPR031593">
    <property type="entry name" value="Porin_7"/>
</dbReference>
<accession>A0A9X2WXI5</accession>
<keyword evidence="3" id="KW-1185">Reference proteome</keyword>
<evidence type="ECO:0000313" key="3">
    <source>
        <dbReference type="Proteomes" id="UP001155604"/>
    </source>
</evidence>
<dbReference type="RefSeq" id="WP_063881746.1">
    <property type="nucleotide sequence ID" value="NZ_JAMTCC010000035.1"/>
</dbReference>
<evidence type="ECO:0000256" key="1">
    <source>
        <dbReference type="SAM" id="SignalP"/>
    </source>
</evidence>
<dbReference type="SUPFAM" id="SSF56935">
    <property type="entry name" value="Porins"/>
    <property type="match status" value="1"/>
</dbReference>
<comment type="caution">
    <text evidence="2">The sequence shown here is derived from an EMBL/GenBank/DDBJ whole genome shotgun (WGS) entry which is preliminary data.</text>
</comment>
<gene>
    <name evidence="2" type="ORF">NE536_17790</name>
</gene>
<feature type="chain" id="PRO_5040807411" evidence="1">
    <location>
        <begin position="21"/>
        <end position="250"/>
    </location>
</feature>
<evidence type="ECO:0000313" key="2">
    <source>
        <dbReference type="EMBL" id="MCT7947213.1"/>
    </source>
</evidence>
<feature type="signal peptide" evidence="1">
    <location>
        <begin position="1"/>
        <end position="20"/>
    </location>
</feature>
<proteinExistence type="predicted"/>
<dbReference type="Proteomes" id="UP001155604">
    <property type="component" value="Unassembled WGS sequence"/>
</dbReference>
<protein>
    <submittedName>
        <fullName evidence="2">Porin</fullName>
    </submittedName>
</protein>
<sequence>MKKITALAILLGFVSVNAAAAQDNSFQHEAGLKYSANSEEFSDGLWNANYRYYISPVDQTKGPYALNGFLAQTSNVGVNYSNYDESDLDTIGVDGTYVFASKWFIAANYQRSEIGSFDWNTYGAEVGYYFNDSSAVSAFYNDGSDSIEESYGLKVRSFIALQSTTGVDLSANWTHQDSDDTFNLGADWYVTKSWSVGLGYTDDGHDDTFVLKTAYWLRLSDSFSANFELARELDSDADGVFIGLGLTGRF</sequence>
<dbReference type="AlphaFoldDB" id="A0A9X2WXI5"/>
<dbReference type="EMBL" id="JAMTCC010000035">
    <property type="protein sequence ID" value="MCT7947213.1"/>
    <property type="molecule type" value="Genomic_DNA"/>
</dbReference>
<dbReference type="Pfam" id="PF16956">
    <property type="entry name" value="Porin_7"/>
    <property type="match status" value="1"/>
</dbReference>
<organism evidence="2 3">
    <name type="scientific">Shewanella septentrionalis</name>
    <dbReference type="NCBI Taxonomy" id="2952223"/>
    <lineage>
        <taxon>Bacteria</taxon>
        <taxon>Pseudomonadati</taxon>
        <taxon>Pseudomonadota</taxon>
        <taxon>Gammaproteobacteria</taxon>
        <taxon>Alteromonadales</taxon>
        <taxon>Shewanellaceae</taxon>
        <taxon>Shewanella</taxon>
    </lineage>
</organism>